<reference evidence="3" key="1">
    <citation type="submission" date="2016-04" db="EMBL/GenBank/DDBJ databases">
        <authorList>
            <person name="Chen L."/>
            <person name="Zhuang W."/>
            <person name="Wang G."/>
        </authorList>
    </citation>
    <scope>NUCLEOTIDE SEQUENCE [LARGE SCALE GENOMIC DNA]</scope>
    <source>
        <strain evidence="3">17621</strain>
    </source>
</reference>
<evidence type="ECO:0000256" key="1">
    <source>
        <dbReference type="SAM" id="SignalP"/>
    </source>
</evidence>
<dbReference type="Proteomes" id="UP000192610">
    <property type="component" value="Unassembled WGS sequence"/>
</dbReference>
<evidence type="ECO:0000313" key="2">
    <source>
        <dbReference type="EMBL" id="OQP48046.1"/>
    </source>
</evidence>
<feature type="chain" id="PRO_5010732566" evidence="1">
    <location>
        <begin position="23"/>
        <end position="98"/>
    </location>
</feature>
<keyword evidence="3" id="KW-1185">Reference proteome</keyword>
<sequence length="98" mass="10364">MKRIRIMLMSMVVLAAVGGALAFNAKKNIRTFCTDPNPAHIPGNLASITAANNCNALVLTSTTVQPNPAGLKYITPTVLQVCQFPANANCPAFYSIGE</sequence>
<accession>A0A1V9EPK0</accession>
<organism evidence="2 3">
    <name type="scientific">Niastella yeongjuensis</name>
    <dbReference type="NCBI Taxonomy" id="354355"/>
    <lineage>
        <taxon>Bacteria</taxon>
        <taxon>Pseudomonadati</taxon>
        <taxon>Bacteroidota</taxon>
        <taxon>Chitinophagia</taxon>
        <taxon>Chitinophagales</taxon>
        <taxon>Chitinophagaceae</taxon>
        <taxon>Niastella</taxon>
    </lineage>
</organism>
<comment type="caution">
    <text evidence="2">The sequence shown here is derived from an EMBL/GenBank/DDBJ whole genome shotgun (WGS) entry which is preliminary data.</text>
</comment>
<dbReference type="RefSeq" id="WP_081200581.1">
    <property type="nucleotide sequence ID" value="NZ_FOCZ01000004.1"/>
</dbReference>
<name>A0A1V9EPK0_9BACT</name>
<dbReference type="EMBL" id="LVXG01000018">
    <property type="protein sequence ID" value="OQP48046.1"/>
    <property type="molecule type" value="Genomic_DNA"/>
</dbReference>
<feature type="signal peptide" evidence="1">
    <location>
        <begin position="1"/>
        <end position="22"/>
    </location>
</feature>
<dbReference type="AlphaFoldDB" id="A0A1V9EPK0"/>
<gene>
    <name evidence="2" type="ORF">A4H97_29870</name>
</gene>
<protein>
    <submittedName>
        <fullName evidence="2">Uncharacterized protein</fullName>
    </submittedName>
</protein>
<keyword evidence="1" id="KW-0732">Signal</keyword>
<evidence type="ECO:0000313" key="3">
    <source>
        <dbReference type="Proteomes" id="UP000192610"/>
    </source>
</evidence>
<proteinExistence type="predicted"/>